<protein>
    <submittedName>
        <fullName evidence="3">VWA domain-containing protein</fullName>
    </submittedName>
</protein>
<reference evidence="3 4" key="1">
    <citation type="submission" date="2019-12" db="EMBL/GenBank/DDBJ databases">
        <title>Nesterenkonia muleiensis sp. nov., a novel actinobacterium isolated from sap of Populus euphratica.</title>
        <authorList>
            <person name="Wang R."/>
        </authorList>
    </citation>
    <scope>NUCLEOTIDE SEQUENCE [LARGE SCALE GENOMIC DNA]</scope>
    <source>
        <strain evidence="3 4">F10</strain>
    </source>
</reference>
<feature type="region of interest" description="Disordered" evidence="1">
    <location>
        <begin position="41"/>
        <end position="106"/>
    </location>
</feature>
<dbReference type="OrthoDB" id="4318225at2"/>
<evidence type="ECO:0000259" key="2">
    <source>
        <dbReference type="PROSITE" id="PS50234"/>
    </source>
</evidence>
<dbReference type="InterPro" id="IPR036465">
    <property type="entry name" value="vWFA_dom_sf"/>
</dbReference>
<gene>
    <name evidence="3" type="ORF">GNZ21_14270</name>
</gene>
<feature type="compositionally biased region" description="Basic and acidic residues" evidence="1">
    <location>
        <begin position="78"/>
        <end position="90"/>
    </location>
</feature>
<dbReference type="EMBL" id="WRPM01000100">
    <property type="protein sequence ID" value="MVT27501.1"/>
    <property type="molecule type" value="Genomic_DNA"/>
</dbReference>
<dbReference type="SMART" id="SM00327">
    <property type="entry name" value="VWA"/>
    <property type="match status" value="1"/>
</dbReference>
<feature type="compositionally biased region" description="Basic and acidic residues" evidence="1">
    <location>
        <begin position="672"/>
        <end position="685"/>
    </location>
</feature>
<dbReference type="Proteomes" id="UP000460157">
    <property type="component" value="Unassembled WGS sequence"/>
</dbReference>
<dbReference type="Gene3D" id="3.40.50.410">
    <property type="entry name" value="von Willebrand factor, type A domain"/>
    <property type="match status" value="1"/>
</dbReference>
<dbReference type="Pfam" id="PF13519">
    <property type="entry name" value="VWA_2"/>
    <property type="match status" value="1"/>
</dbReference>
<name>A0A7K1UNA4_9MICC</name>
<comment type="caution">
    <text evidence="3">The sequence shown here is derived from an EMBL/GenBank/DDBJ whole genome shotgun (WGS) entry which is preliminary data.</text>
</comment>
<feature type="compositionally biased region" description="Acidic residues" evidence="1">
    <location>
        <begin position="47"/>
        <end position="64"/>
    </location>
</feature>
<sequence>MEQHHSCSTDRDPASARFTTALRTLTGMGLAALMVGTFAPASLADTGDPEDQDTQTEDNDDAADPDQNSEVGSDEDRDQDRDHDKDRDWNEDSDEDTSQDTDLQVEDSELILVMDASGSMNAEDAGEQTRIAAAREALTNVVDSLDEHQQVGLRVFAGEVTDPEAPQACEDSELVVEIGDDNRDELRTAIEDYQAVGARTPLAYALEQAAEDLGDEGNRTIVLVSDGEENCAPDPCEAAQAIADQGIDLAIHTVGFQIEDEESEAAREQLQCIAEVGGGDYFDANDAETLTHTLERISHRAQMPFSLHGEQVEPGTNQDNAPVLEPGAQYIGTFEAETMYYRIPRSMENSTLHVGIATYNDLGDHYDSAEIELTTMGDNRSCARDRMGIWNTSGAHLFNTAQISAVPEYDSESRDAGCWENDELLLAIHSGGRYSEGDEILGQEFELVIDEEPDPANGEDFYRDYEFNGLPWDDETEWIQMERDRDSDEQIIPGSSLNNAPLLEPGTTYDTDILPGEVQVFRVEADWNEQIQAEAFFPEPDSRLGEQLSQNYTRAHVDILSPYRGSVTDSRSNSTSDYGDAEAHIHRQDATTLHRYSYPVWWANRFEASYGSYSEHRASVAGEHYVVISADPLDENTSFTMPYRLTVDTFEVIQAETPDHPETPLEAEGQGEELRQNSDGEDRRQNSNNGTLD</sequence>
<evidence type="ECO:0000313" key="3">
    <source>
        <dbReference type="EMBL" id="MVT27501.1"/>
    </source>
</evidence>
<dbReference type="RefSeq" id="WP_157325507.1">
    <property type="nucleotide sequence ID" value="NZ_BMFX01000023.1"/>
</dbReference>
<feature type="region of interest" description="Disordered" evidence="1">
    <location>
        <begin position="655"/>
        <end position="693"/>
    </location>
</feature>
<keyword evidence="4" id="KW-1185">Reference proteome</keyword>
<dbReference type="AlphaFoldDB" id="A0A7K1UNA4"/>
<dbReference type="PROSITE" id="PS50234">
    <property type="entry name" value="VWFA"/>
    <property type="match status" value="1"/>
</dbReference>
<dbReference type="InterPro" id="IPR002035">
    <property type="entry name" value="VWF_A"/>
</dbReference>
<feature type="domain" description="VWFA" evidence="2">
    <location>
        <begin position="109"/>
        <end position="297"/>
    </location>
</feature>
<accession>A0A7K1UNA4</accession>
<evidence type="ECO:0000313" key="4">
    <source>
        <dbReference type="Proteomes" id="UP000460157"/>
    </source>
</evidence>
<dbReference type="PANTHER" id="PTHR37947:SF1">
    <property type="entry name" value="BLL2462 PROTEIN"/>
    <property type="match status" value="1"/>
</dbReference>
<dbReference type="PANTHER" id="PTHR37947">
    <property type="entry name" value="BLL2462 PROTEIN"/>
    <property type="match status" value="1"/>
</dbReference>
<organism evidence="3 4">
    <name type="scientific">Nesterenkonia alkaliphila</name>
    <dbReference type="NCBI Taxonomy" id="1463631"/>
    <lineage>
        <taxon>Bacteria</taxon>
        <taxon>Bacillati</taxon>
        <taxon>Actinomycetota</taxon>
        <taxon>Actinomycetes</taxon>
        <taxon>Micrococcales</taxon>
        <taxon>Micrococcaceae</taxon>
        <taxon>Nesterenkonia</taxon>
    </lineage>
</organism>
<feature type="compositionally biased region" description="Acidic residues" evidence="1">
    <location>
        <begin position="91"/>
        <end position="106"/>
    </location>
</feature>
<evidence type="ECO:0000256" key="1">
    <source>
        <dbReference type="SAM" id="MobiDB-lite"/>
    </source>
</evidence>
<dbReference type="SUPFAM" id="SSF53300">
    <property type="entry name" value="vWA-like"/>
    <property type="match status" value="1"/>
</dbReference>
<proteinExistence type="predicted"/>